<dbReference type="Pfam" id="PF19129">
    <property type="entry name" value="DUF5812"/>
    <property type="match status" value="1"/>
</dbReference>
<accession>A0ABD5X8J5</accession>
<reference evidence="2 3" key="1">
    <citation type="journal article" date="2014" name="Int. J. Syst. Evol. Microbiol.">
        <title>Complete genome sequence of Corynebacterium casei LMG S-19264T (=DSM 44701T), isolated from a smear-ripened cheese.</title>
        <authorList>
            <consortium name="US DOE Joint Genome Institute (JGI-PGF)"/>
            <person name="Walter F."/>
            <person name="Albersmeier A."/>
            <person name="Kalinowski J."/>
            <person name="Ruckert C."/>
        </authorList>
    </citation>
    <scope>NUCLEOTIDE SEQUENCE [LARGE SCALE GENOMIC DNA]</scope>
    <source>
        <strain evidence="2 3">CGMCC 4.7215</strain>
    </source>
</reference>
<evidence type="ECO:0000313" key="3">
    <source>
        <dbReference type="Proteomes" id="UP001596414"/>
    </source>
</evidence>
<organism evidence="2 3">
    <name type="scientific">Halovenus rubra</name>
    <dbReference type="NCBI Taxonomy" id="869890"/>
    <lineage>
        <taxon>Archaea</taxon>
        <taxon>Methanobacteriati</taxon>
        <taxon>Methanobacteriota</taxon>
        <taxon>Stenosarchaea group</taxon>
        <taxon>Halobacteria</taxon>
        <taxon>Halobacteriales</taxon>
        <taxon>Haloarculaceae</taxon>
        <taxon>Halovenus</taxon>
    </lineage>
</organism>
<gene>
    <name evidence="2" type="ORF">ACFQJ7_05445</name>
</gene>
<dbReference type="RefSeq" id="WP_267636481.1">
    <property type="nucleotide sequence ID" value="NZ_JAODIY010000004.1"/>
</dbReference>
<evidence type="ECO:0000313" key="2">
    <source>
        <dbReference type="EMBL" id="MFC7125485.1"/>
    </source>
</evidence>
<feature type="region of interest" description="Disordered" evidence="1">
    <location>
        <begin position="1"/>
        <end position="59"/>
    </location>
</feature>
<protein>
    <submittedName>
        <fullName evidence="2">DUF5812 family protein</fullName>
    </submittedName>
</protein>
<sequence>MTGTDETENDDEQVDEVVSMYQQDDAVGPGDAPAPESTDGEGASGDQDTQNDAQPDDQEQLETKAPIVEAGGGELEEVTGTFYVKYAQDVSVTLHEINTAQICTLVENPGFERHEIIEATLEEQPPMGVSYLVEELEEQYSIPVEQSDEALTTHVREIATEELSIGDAVAIEREGKGEIHIIRVEPAQVADTVEELHDDETTYKNAARYDHVSRVEVRTDTEAGVVSIRYMP</sequence>
<dbReference type="Proteomes" id="UP001596414">
    <property type="component" value="Unassembled WGS sequence"/>
</dbReference>
<comment type="caution">
    <text evidence="2">The sequence shown here is derived from an EMBL/GenBank/DDBJ whole genome shotgun (WGS) entry which is preliminary data.</text>
</comment>
<dbReference type="InterPro" id="IPR043850">
    <property type="entry name" value="DUF5812"/>
</dbReference>
<dbReference type="EMBL" id="JBHSZQ010000004">
    <property type="protein sequence ID" value="MFC7125485.1"/>
    <property type="molecule type" value="Genomic_DNA"/>
</dbReference>
<dbReference type="AlphaFoldDB" id="A0ABD5X8J5"/>
<evidence type="ECO:0000256" key="1">
    <source>
        <dbReference type="SAM" id="MobiDB-lite"/>
    </source>
</evidence>
<proteinExistence type="predicted"/>
<name>A0ABD5X8J5_9EURY</name>
<feature type="compositionally biased region" description="Acidic residues" evidence="1">
    <location>
        <begin position="1"/>
        <end position="15"/>
    </location>
</feature>